<protein>
    <submittedName>
        <fullName evidence="2">Uncharacterized protein</fullName>
    </submittedName>
</protein>
<reference evidence="2 3" key="1">
    <citation type="journal article" date="2016" name="Nat. Commun.">
        <title>Thousands of microbial genomes shed light on interconnected biogeochemical processes in an aquifer system.</title>
        <authorList>
            <person name="Anantharaman K."/>
            <person name="Brown C.T."/>
            <person name="Hug L.A."/>
            <person name="Sharon I."/>
            <person name="Castelle C.J."/>
            <person name="Probst A.J."/>
            <person name="Thomas B.C."/>
            <person name="Singh A."/>
            <person name="Wilkins M.J."/>
            <person name="Karaoz U."/>
            <person name="Brodie E.L."/>
            <person name="Williams K.H."/>
            <person name="Hubbard S.S."/>
            <person name="Banfield J.F."/>
        </authorList>
    </citation>
    <scope>NUCLEOTIDE SEQUENCE [LARGE SCALE GENOMIC DNA]</scope>
</reference>
<feature type="transmembrane region" description="Helical" evidence="1">
    <location>
        <begin position="289"/>
        <end position="310"/>
    </location>
</feature>
<dbReference type="EMBL" id="MFNF01000055">
    <property type="protein sequence ID" value="OGG99711.1"/>
    <property type="molecule type" value="Genomic_DNA"/>
</dbReference>
<organism evidence="2 3">
    <name type="scientific">Candidatus Lambdaproteobacteria bacterium RIFOXYD2_FULL_56_26</name>
    <dbReference type="NCBI Taxonomy" id="1817773"/>
    <lineage>
        <taxon>Bacteria</taxon>
        <taxon>Pseudomonadati</taxon>
        <taxon>Pseudomonadota</taxon>
        <taxon>Candidatus Lambdaproteobacteria</taxon>
    </lineage>
</organism>
<dbReference type="Proteomes" id="UP000177583">
    <property type="component" value="Unassembled WGS sequence"/>
</dbReference>
<evidence type="ECO:0000313" key="2">
    <source>
        <dbReference type="EMBL" id="OGG99711.1"/>
    </source>
</evidence>
<proteinExistence type="predicted"/>
<evidence type="ECO:0000313" key="3">
    <source>
        <dbReference type="Proteomes" id="UP000177583"/>
    </source>
</evidence>
<accession>A0A1F6GNJ0</accession>
<comment type="caution">
    <text evidence="2">The sequence shown here is derived from an EMBL/GenBank/DDBJ whole genome shotgun (WGS) entry which is preliminary data.</text>
</comment>
<evidence type="ECO:0000256" key="1">
    <source>
        <dbReference type="SAM" id="Phobius"/>
    </source>
</evidence>
<gene>
    <name evidence="2" type="ORF">A2557_06110</name>
</gene>
<name>A0A1F6GNJ0_9PROT</name>
<keyword evidence="1" id="KW-0472">Membrane</keyword>
<sequence>MTETSPQPLGWCPSNRPSVPLRGWVLRPRTWALGFVAGLWWTLCPTSAGAEPSWSYLSAKSAAEQTQLSGLLQSAGVPLGPNPTASEDFRIYPRFTGPVPVLEFVRHSSSTYYLRVHGAKQSFPLVFLASYHHHWKVYFRPRTAQRPPELQKEEYKVLEGNQVGQANWKELQAMLAKGWVSDLGDLSPKQRPLYDYRQGEVEKRTEDYQVDFISKPFYNSLQNNNLTPPAWYSLIGAQPWFGESHGKYGEFGNFWWIDLEALKKAGLLEGTPEAGYEFDLVLEFLPQRYYFLGSLASGFFLLAGLAYLVWDRRKKPSP</sequence>
<dbReference type="AlphaFoldDB" id="A0A1F6GNJ0"/>
<keyword evidence="1" id="KW-1133">Transmembrane helix</keyword>
<keyword evidence="1" id="KW-0812">Transmembrane</keyword>